<keyword evidence="1 2" id="KW-0129">CBS domain</keyword>
<dbReference type="Gene3D" id="3.10.580.10">
    <property type="entry name" value="CBS-domain"/>
    <property type="match status" value="1"/>
</dbReference>
<dbReference type="PROSITE" id="PS51371">
    <property type="entry name" value="CBS"/>
    <property type="match status" value="2"/>
</dbReference>
<evidence type="ECO:0000313" key="5">
    <source>
        <dbReference type="Proteomes" id="UP000009047"/>
    </source>
</evidence>
<reference evidence="4 5" key="1">
    <citation type="journal article" date="2010" name="Stand. Genomic Sci.">
        <title>Complete genome sequence of Desulfarculus baarsii type strain (2st14).</title>
        <authorList>
            <person name="Sun H."/>
            <person name="Spring S."/>
            <person name="Lapidus A."/>
            <person name="Davenport K."/>
            <person name="Del Rio T.G."/>
            <person name="Tice H."/>
            <person name="Nolan M."/>
            <person name="Copeland A."/>
            <person name="Cheng J.F."/>
            <person name="Lucas S."/>
            <person name="Tapia R."/>
            <person name="Goodwin L."/>
            <person name="Pitluck S."/>
            <person name="Ivanova N."/>
            <person name="Pagani I."/>
            <person name="Mavromatis K."/>
            <person name="Ovchinnikova G."/>
            <person name="Pati A."/>
            <person name="Chen A."/>
            <person name="Palaniappan K."/>
            <person name="Hauser L."/>
            <person name="Chang Y.J."/>
            <person name="Jeffries C.D."/>
            <person name="Detter J.C."/>
            <person name="Han C."/>
            <person name="Rohde M."/>
            <person name="Brambilla E."/>
            <person name="Goker M."/>
            <person name="Woyke T."/>
            <person name="Bristow J."/>
            <person name="Eisen J.A."/>
            <person name="Markowitz V."/>
            <person name="Hugenholtz P."/>
            <person name="Kyrpides N.C."/>
            <person name="Klenk H.P."/>
            <person name="Land M."/>
        </authorList>
    </citation>
    <scope>NUCLEOTIDE SEQUENCE [LARGE SCALE GENOMIC DNA]</scope>
    <source>
        <strain evidence="5">ATCC 33931 / DSM 2075 / LMG 7858 / VKM B-1802 / 2st14</strain>
    </source>
</reference>
<feature type="domain" description="CBS" evidence="3">
    <location>
        <begin position="82"/>
        <end position="137"/>
    </location>
</feature>
<dbReference type="eggNOG" id="COG0517">
    <property type="taxonomic scope" value="Bacteria"/>
</dbReference>
<sequence length="222" mass="24755">MLVKEWMTHDPLTVTPDTSVMRASQMMKENTIRRLPVTDDQGRLVGIITETDLKDASPSKATTLDVHELYYLLAELKVKDIMTREVITIGVGETVEKAAVKMLEHRITGLPVMDGGKLVGVISQGDVFRLLTTITGVYRGGIQMAFNLADQAMAVQDVTDFIRNHGAAIISVLSSYEMTGEGRRNVYFRIEDMPAEALEALVDELRQHFNVLFVVRDDLSDI</sequence>
<dbReference type="OrthoDB" id="9802114at2"/>
<keyword evidence="5" id="KW-1185">Reference proteome</keyword>
<dbReference type="RefSeq" id="WP_013259538.1">
    <property type="nucleotide sequence ID" value="NC_014365.1"/>
</dbReference>
<feature type="domain" description="CBS" evidence="3">
    <location>
        <begin position="7"/>
        <end position="66"/>
    </location>
</feature>
<dbReference type="HOGENOM" id="CLU_040681_6_0_7"/>
<dbReference type="PANTHER" id="PTHR43080">
    <property type="entry name" value="CBS DOMAIN-CONTAINING PROTEIN CBSX3, MITOCHONDRIAL"/>
    <property type="match status" value="1"/>
</dbReference>
<dbReference type="Proteomes" id="UP000009047">
    <property type="component" value="Chromosome"/>
</dbReference>
<dbReference type="InterPro" id="IPR046342">
    <property type="entry name" value="CBS_dom_sf"/>
</dbReference>
<evidence type="ECO:0000256" key="1">
    <source>
        <dbReference type="ARBA" id="ARBA00023122"/>
    </source>
</evidence>
<dbReference type="PANTHER" id="PTHR43080:SF2">
    <property type="entry name" value="CBS DOMAIN-CONTAINING PROTEIN"/>
    <property type="match status" value="1"/>
</dbReference>
<accession>E1QKK6</accession>
<dbReference type="CDD" id="cd04584">
    <property type="entry name" value="CBS_pair_AcuB_like"/>
    <property type="match status" value="1"/>
</dbReference>
<evidence type="ECO:0000256" key="2">
    <source>
        <dbReference type="PROSITE-ProRule" id="PRU00703"/>
    </source>
</evidence>
<evidence type="ECO:0000259" key="3">
    <source>
        <dbReference type="PROSITE" id="PS51371"/>
    </source>
</evidence>
<dbReference type="SMART" id="SM00116">
    <property type="entry name" value="CBS"/>
    <property type="match status" value="2"/>
</dbReference>
<dbReference type="AlphaFoldDB" id="E1QKK6"/>
<dbReference type="Pfam" id="PF00571">
    <property type="entry name" value="CBS"/>
    <property type="match status" value="2"/>
</dbReference>
<organism evidence="4 5">
    <name type="scientific">Desulfarculus baarsii (strain ATCC 33931 / DSM 2075 / LMG 7858 / VKM B-1802 / 2st14)</name>
    <dbReference type="NCBI Taxonomy" id="644282"/>
    <lineage>
        <taxon>Bacteria</taxon>
        <taxon>Pseudomonadati</taxon>
        <taxon>Thermodesulfobacteriota</taxon>
        <taxon>Desulfarculia</taxon>
        <taxon>Desulfarculales</taxon>
        <taxon>Desulfarculaceae</taxon>
        <taxon>Desulfarculus</taxon>
    </lineage>
</organism>
<protein>
    <submittedName>
        <fullName evidence="4">Signal transduction protein with CBS domains</fullName>
    </submittedName>
</protein>
<name>E1QKK6_DESB2</name>
<proteinExistence type="predicted"/>
<dbReference type="SUPFAM" id="SSF54631">
    <property type="entry name" value="CBS-domain pair"/>
    <property type="match status" value="1"/>
</dbReference>
<evidence type="ECO:0000313" key="4">
    <source>
        <dbReference type="EMBL" id="ADK86099.1"/>
    </source>
</evidence>
<dbReference type="EMBL" id="CP002085">
    <property type="protein sequence ID" value="ADK86099.1"/>
    <property type="molecule type" value="Genomic_DNA"/>
</dbReference>
<dbReference type="STRING" id="644282.Deba_2745"/>
<dbReference type="InterPro" id="IPR000644">
    <property type="entry name" value="CBS_dom"/>
</dbReference>
<dbReference type="KEGG" id="dbr:Deba_2745"/>
<gene>
    <name evidence="4" type="ordered locus">Deba_2745</name>
</gene>
<dbReference type="InterPro" id="IPR051257">
    <property type="entry name" value="Diverse_CBS-Domain"/>
</dbReference>